<organism evidence="5 6">
    <name type="scientific">Plasmopara halstedii</name>
    <name type="common">Downy mildew of sunflower</name>
    <dbReference type="NCBI Taxonomy" id="4781"/>
    <lineage>
        <taxon>Eukaryota</taxon>
        <taxon>Sar</taxon>
        <taxon>Stramenopiles</taxon>
        <taxon>Oomycota</taxon>
        <taxon>Peronosporomycetes</taxon>
        <taxon>Peronosporales</taxon>
        <taxon>Peronosporaceae</taxon>
        <taxon>Plasmopara</taxon>
    </lineage>
</organism>
<feature type="compositionally biased region" description="Acidic residues" evidence="3">
    <location>
        <begin position="675"/>
        <end position="688"/>
    </location>
</feature>
<feature type="compositionally biased region" description="Basic and acidic residues" evidence="3">
    <location>
        <begin position="1572"/>
        <end position="1599"/>
    </location>
</feature>
<feature type="region of interest" description="Disordered" evidence="3">
    <location>
        <begin position="1776"/>
        <end position="1845"/>
    </location>
</feature>
<feature type="binding site" evidence="2">
    <location>
        <position position="881"/>
    </location>
    <ligand>
        <name>ATP</name>
        <dbReference type="ChEBI" id="CHEBI:30616"/>
    </ligand>
</feature>
<dbReference type="OrthoDB" id="5979581at2759"/>
<evidence type="ECO:0000256" key="2">
    <source>
        <dbReference type="PROSITE-ProRule" id="PRU10141"/>
    </source>
</evidence>
<evidence type="ECO:0000259" key="4">
    <source>
        <dbReference type="PROSITE" id="PS50011"/>
    </source>
</evidence>
<feature type="compositionally biased region" description="Basic and acidic residues" evidence="3">
    <location>
        <begin position="1479"/>
        <end position="1506"/>
    </location>
</feature>
<keyword evidence="2" id="KW-0547">Nucleotide-binding</keyword>
<dbReference type="Proteomes" id="UP000054928">
    <property type="component" value="Unassembled WGS sequence"/>
</dbReference>
<feature type="compositionally biased region" description="Polar residues" evidence="3">
    <location>
        <begin position="428"/>
        <end position="466"/>
    </location>
</feature>
<dbReference type="GO" id="GO:0004672">
    <property type="term" value="F:protein kinase activity"/>
    <property type="evidence" value="ECO:0007669"/>
    <property type="project" value="InterPro"/>
</dbReference>
<dbReference type="Gene3D" id="1.10.510.10">
    <property type="entry name" value="Transferase(Phosphotransferase) domain 1"/>
    <property type="match status" value="1"/>
</dbReference>
<feature type="compositionally biased region" description="Basic and acidic residues" evidence="3">
    <location>
        <begin position="1513"/>
        <end position="1525"/>
    </location>
</feature>
<evidence type="ECO:0000256" key="1">
    <source>
        <dbReference type="ARBA" id="ARBA00023860"/>
    </source>
</evidence>
<dbReference type="SUPFAM" id="SSF56112">
    <property type="entry name" value="Protein kinase-like (PK-like)"/>
    <property type="match status" value="1"/>
</dbReference>
<dbReference type="Pfam" id="PF00069">
    <property type="entry name" value="Pkinase"/>
    <property type="match status" value="1"/>
</dbReference>
<feature type="compositionally biased region" description="Basic and acidic residues" evidence="3">
    <location>
        <begin position="1442"/>
        <end position="1454"/>
    </location>
</feature>
<feature type="compositionally biased region" description="Low complexity" evidence="3">
    <location>
        <begin position="1673"/>
        <end position="1691"/>
    </location>
</feature>
<feature type="compositionally biased region" description="Low complexity" evidence="3">
    <location>
        <begin position="385"/>
        <end position="400"/>
    </location>
</feature>
<keyword evidence="5" id="KW-0808">Transferase</keyword>
<feature type="compositionally biased region" description="Polar residues" evidence="3">
    <location>
        <begin position="1297"/>
        <end position="1315"/>
    </location>
</feature>
<dbReference type="PANTHER" id="PTHR11909">
    <property type="entry name" value="CASEIN KINASE-RELATED"/>
    <property type="match status" value="1"/>
</dbReference>
<keyword evidence="5" id="KW-0418">Kinase</keyword>
<feature type="compositionally biased region" description="Polar residues" evidence="3">
    <location>
        <begin position="570"/>
        <end position="605"/>
    </location>
</feature>
<feature type="compositionally biased region" description="Polar residues" evidence="3">
    <location>
        <begin position="716"/>
        <end position="738"/>
    </location>
</feature>
<feature type="compositionally biased region" description="Polar residues" evidence="3">
    <location>
        <begin position="401"/>
        <end position="421"/>
    </location>
</feature>
<feature type="compositionally biased region" description="Polar residues" evidence="3">
    <location>
        <begin position="1528"/>
        <end position="1537"/>
    </location>
</feature>
<accession>A0A0P1A955</accession>
<dbReference type="InterPro" id="IPR000719">
    <property type="entry name" value="Prot_kinase_dom"/>
</dbReference>
<feature type="compositionally biased region" description="Basic and acidic residues" evidence="3">
    <location>
        <begin position="1648"/>
        <end position="1667"/>
    </location>
</feature>
<feature type="compositionally biased region" description="Basic and acidic residues" evidence="3">
    <location>
        <begin position="1397"/>
        <end position="1414"/>
    </location>
</feature>
<feature type="region of interest" description="Disordered" evidence="3">
    <location>
        <begin position="245"/>
        <end position="466"/>
    </location>
</feature>
<dbReference type="InterPro" id="IPR011009">
    <property type="entry name" value="Kinase-like_dom_sf"/>
</dbReference>
<feature type="compositionally biased region" description="Low complexity" evidence="3">
    <location>
        <begin position="271"/>
        <end position="289"/>
    </location>
</feature>
<feature type="compositionally biased region" description="Polar residues" evidence="3">
    <location>
        <begin position="1346"/>
        <end position="1369"/>
    </location>
</feature>
<dbReference type="PROSITE" id="PS50011">
    <property type="entry name" value="PROTEIN_KINASE_DOM"/>
    <property type="match status" value="1"/>
</dbReference>
<dbReference type="EMBL" id="CCYD01000252">
    <property type="protein sequence ID" value="CEG36826.1"/>
    <property type="molecule type" value="Genomic_DNA"/>
</dbReference>
<keyword evidence="6" id="KW-1185">Reference proteome</keyword>
<feature type="region of interest" description="Disordered" evidence="3">
    <location>
        <begin position="1277"/>
        <end position="1327"/>
    </location>
</feature>
<dbReference type="STRING" id="4781.A0A0P1A955"/>
<feature type="compositionally biased region" description="Low complexity" evidence="3">
    <location>
        <begin position="1621"/>
        <end position="1643"/>
    </location>
</feature>
<feature type="domain" description="Protein kinase" evidence="4">
    <location>
        <begin position="852"/>
        <end position="1133"/>
    </location>
</feature>
<feature type="region of interest" description="Disordered" evidence="3">
    <location>
        <begin position="661"/>
        <end position="738"/>
    </location>
</feature>
<keyword evidence="2" id="KW-0067">ATP-binding</keyword>
<dbReference type="GO" id="GO:0005524">
    <property type="term" value="F:ATP binding"/>
    <property type="evidence" value="ECO:0007669"/>
    <property type="project" value="UniProtKB-UniRule"/>
</dbReference>
<dbReference type="GeneID" id="36399137"/>
<evidence type="ECO:0000256" key="3">
    <source>
        <dbReference type="SAM" id="MobiDB-lite"/>
    </source>
</evidence>
<feature type="compositionally biased region" description="Low complexity" evidence="3">
    <location>
        <begin position="301"/>
        <end position="349"/>
    </location>
</feature>
<dbReference type="RefSeq" id="XP_024573195.1">
    <property type="nucleotide sequence ID" value="XM_024722083.1"/>
</dbReference>
<dbReference type="PROSITE" id="PS00107">
    <property type="entry name" value="PROTEIN_KINASE_ATP"/>
    <property type="match status" value="1"/>
</dbReference>
<feature type="compositionally biased region" description="Polar residues" evidence="3">
    <location>
        <begin position="245"/>
        <end position="264"/>
    </location>
</feature>
<name>A0A0P1A955_PLAHL</name>
<feature type="region of interest" description="Disordered" evidence="3">
    <location>
        <begin position="1346"/>
        <end position="1723"/>
    </location>
</feature>
<feature type="region of interest" description="Disordered" evidence="3">
    <location>
        <begin position="531"/>
        <end position="605"/>
    </location>
</feature>
<dbReference type="InterPro" id="IPR017441">
    <property type="entry name" value="Protein_kinase_ATP_BS"/>
</dbReference>
<reference evidence="6" key="1">
    <citation type="submission" date="2014-09" db="EMBL/GenBank/DDBJ databases">
        <authorList>
            <person name="Sharma Rahul"/>
            <person name="Thines Marco"/>
        </authorList>
    </citation>
    <scope>NUCLEOTIDE SEQUENCE [LARGE SCALE GENOMIC DNA]</scope>
</reference>
<evidence type="ECO:0000313" key="5">
    <source>
        <dbReference type="EMBL" id="CEG36826.1"/>
    </source>
</evidence>
<dbReference type="InterPro" id="IPR050235">
    <property type="entry name" value="CK1_Ser-Thr_kinase"/>
</dbReference>
<feature type="compositionally biased region" description="Basic and acidic residues" evidence="3">
    <location>
        <begin position="1787"/>
        <end position="1818"/>
    </location>
</feature>
<proteinExistence type="predicted"/>
<evidence type="ECO:0000313" key="6">
    <source>
        <dbReference type="Proteomes" id="UP000054928"/>
    </source>
</evidence>
<dbReference type="SMART" id="SM00220">
    <property type="entry name" value="S_TKc"/>
    <property type="match status" value="1"/>
</dbReference>
<protein>
    <recommendedName>
        <fullName evidence="1">Casein kinase I</fullName>
    </recommendedName>
</protein>
<sequence>MVYSISRAETRVLIKTAVVCTLTMTNISSIFAQDANFVTSNVCGISDGDMNVGIRAVEDASCISGGLGCYNFHCRFCKILETPLSTSFLNCSDVGADLPTMAPRIASSGPCEVSSGDAAVGISAFTDEQCLFGGLGCFNDHCRFCKEEVTSQSEAFVSCPVVSTTGSASIMSDDSSSASGTADTVGCTLQPQVGDVEVGISIGTDPTCSAGGLGCINNVCRFCRIRTTFKSATYPDCSFIGINAPQPSDAPQNPANASRTTGSSIVRDDTPTATPSTLATTDSPSSDPTGALTVKTTAPVASASSDISIDSSASSDISIDTPTASATSTDDSNSTDASAATSDSPAVSTLAPVTLNAPRDGSDAPNATSEAPPDSTDAPASSNSASTEAPPDTTEAPTSSNGAFNPTAASGSNDVPSTFTSAPPAITESPSNFTETPPASTENPIDISDTPTASSDSPASNSTTPAPVTEICTVTASVGDAAVGINIVSDPSCVSGGIGCLTNVCRFCKVTTSPQSAAFIDCAHLDIDHSTSDAPDANYSSSDDRDPSTDDADPSDHFSSTDASHAIADDSNTTDKPIATSATPNITTDIKTVTPPSETCSQTASDGDAAVGINIVSDSSCSAGGVGCIDDICRFCKVFQSSESAAFIDCASTTSTSSAAADAIDNDSPSPTEAPADDVTESPIDDATSDVTDGNSMDASADSDQDDVSEAPIEVPTNSTTAPSDASTDLSTESPTHETCTQIVSEGDAAAGINIVTDASCTSGGTGCIDSICRFCKISETPQSAAFVDCSSITNVETAKAATSAETYTQSIAYKADINDLKKGQIGAIVAGCIGAIAAIAIMAGEVIAEKWKIGEKIGEGTFSQIYSAYSIESRDKVAVKVEAPSSLKPVLEWESLILKSLQDCPYVCRYYYHGKHGDSTVLVMELLGDSMSMLRMSPDSIHGVPLAKAVSVGLEMLDCIEAFHKHGYVHRDIKASNFALNALSDRTAQKQQRYYIIDFGLSRQHLGEQRQVVPARQVAEFRGTSMYASLSSHRRQELGPKDDLWSWFYLVMDFLRGELPWAADAQLKNRQTVLRLKEHYTEASPSLLVEGLPGAVQLLEMMEYLQSLRYEDIPDYKRIRKQLQAVGKSSLVIENSDSGDEEASADTIEVKALADVSTLDWDALSSERERAILWVEKAEHYKDNDSVSDMLLSIAMRYKSFFDTENLSFDEQMRVQNAIYQIEKKSRARTSFFAPPPIQSFVKRRQSEQKLRSDALRKRRERDYQVRQSLEIKQEPHQAQGVPGYSPNDVMGGDGITTTNNSNQPVKSESSMEMSDTEKMGTPTVQRSNSVVDVPPIAQTYHQSPHVMTTSSGPPVQQWSHSSLTSGSFPPPPKKTIPAQFHGPSPSLPPHLTRRRLSDKVDYPPTQKHELNGKHHRVSSHTPPSPPHRREPEQRVSINTRRYDAAVDMKDKISYSNQKSRHTEDHNSAGRHFNSESWEDREYVTQRPSVSERHHDSVNEPREGRGYSTYSRHKDERLETREGRGYSTYQRAQKSPQEMPIIGSNRYYSPSIENKEDRGYSRQHSSAPQVSRRESHIEYLTKERHGQQELERYYETKRTRARSRSRSQRREVSHSRRRSYSWTSSRSRSRSYSCSPSRSPSPHVYHRSREHDSRSKRVRTKREYSHLHRSRSWSSSSSRSRSSSRSFSTSPHAKHYHRRSTDQSQLKSSHRYSSHATEYSDQSKSYVNEIPKVYTKSYSKEYVKDYPKEYVKEYPKEVAEEYAKERYVKKGMYNSTSGNVYHHHSSSSERRPLHSRDPKFARSPSERHHANYSRDDESWSVNTRHKEVLNPAKHRRSTRWQPRS</sequence>